<evidence type="ECO:0000256" key="1">
    <source>
        <dbReference type="SAM" id="MobiDB-lite"/>
    </source>
</evidence>
<feature type="compositionally biased region" description="Polar residues" evidence="1">
    <location>
        <begin position="28"/>
        <end position="37"/>
    </location>
</feature>
<evidence type="ECO:0000313" key="3">
    <source>
        <dbReference type="Proteomes" id="UP001302126"/>
    </source>
</evidence>
<feature type="region of interest" description="Disordered" evidence="1">
    <location>
        <begin position="306"/>
        <end position="350"/>
    </location>
</feature>
<name>A0AAN6WVL7_9PEZI</name>
<feature type="compositionally biased region" description="Polar residues" evidence="1">
    <location>
        <begin position="193"/>
        <end position="205"/>
    </location>
</feature>
<sequence>MQRSRVGRGDGTANDTPVPSASPEETTKQPTYTTVGSIYNPGAATPLQPPTRRPRTRRHPHILESPSGDVFAFPNSALTAFAWKEKTGTSPTATGAVLQQHYTPLRQNYDRAVSPIGEQERSVLSGTGMAVPSIRSGNLPPPSGLEDNDSVASEDTLASSRITVKGLTNLASYPNPMQKAAQKALARARPANRTFSRPETLSPLSFPTPDRGKDRAVAGYVSSTAAPGPPEPLTAGPPGSRLKTFTLGTLGTMSTEERNEGLVRAPPPPLHYHPGSTHQASTVPTASHGALQRNVSLEERCRKYGPISRNPVDLSDAMKPRPGATSPPGEEARRPPMSETPRPEQITEYFPHGLPTNYNYSYKSVMDDWLVKQVFADVEQHNQPPLPETPAEKVSRLDRAFYAGTRGFTKDVDQAIRDDKYQRLESKVGVIGGERERLRESLPGKLGLDTRAQMPKWTVEEACQTERSEHAKPLLHLAFTSLWNMKEAKALEPSQKGWAPHYVKPDMEWVDNSAEGQKSFFESPKVEHQHKKKKTIKSTRRLGY</sequence>
<evidence type="ECO:0000313" key="2">
    <source>
        <dbReference type="EMBL" id="KAK4189198.1"/>
    </source>
</evidence>
<keyword evidence="3" id="KW-1185">Reference proteome</keyword>
<comment type="caution">
    <text evidence="2">The sequence shown here is derived from an EMBL/GenBank/DDBJ whole genome shotgun (WGS) entry which is preliminary data.</text>
</comment>
<reference evidence="2" key="1">
    <citation type="journal article" date="2023" name="Mol. Phylogenet. Evol.">
        <title>Genome-scale phylogeny and comparative genomics of the fungal order Sordariales.</title>
        <authorList>
            <person name="Hensen N."/>
            <person name="Bonometti L."/>
            <person name="Westerberg I."/>
            <person name="Brannstrom I.O."/>
            <person name="Guillou S."/>
            <person name="Cros-Aarteil S."/>
            <person name="Calhoun S."/>
            <person name="Haridas S."/>
            <person name="Kuo A."/>
            <person name="Mondo S."/>
            <person name="Pangilinan J."/>
            <person name="Riley R."/>
            <person name="LaButti K."/>
            <person name="Andreopoulos B."/>
            <person name="Lipzen A."/>
            <person name="Chen C."/>
            <person name="Yan M."/>
            <person name="Daum C."/>
            <person name="Ng V."/>
            <person name="Clum A."/>
            <person name="Steindorff A."/>
            <person name="Ohm R.A."/>
            <person name="Martin F."/>
            <person name="Silar P."/>
            <person name="Natvig D.O."/>
            <person name="Lalanne C."/>
            <person name="Gautier V."/>
            <person name="Ament-Velasquez S.L."/>
            <person name="Kruys A."/>
            <person name="Hutchinson M.I."/>
            <person name="Powell A.J."/>
            <person name="Barry K."/>
            <person name="Miller A.N."/>
            <person name="Grigoriev I.V."/>
            <person name="Debuchy R."/>
            <person name="Gladieux P."/>
            <person name="Hiltunen Thoren M."/>
            <person name="Johannesson H."/>
        </authorList>
    </citation>
    <scope>NUCLEOTIDE SEQUENCE</scope>
    <source>
        <strain evidence="2">PSN309</strain>
    </source>
</reference>
<feature type="region of interest" description="Disordered" evidence="1">
    <location>
        <begin position="520"/>
        <end position="544"/>
    </location>
</feature>
<protein>
    <submittedName>
        <fullName evidence="2">Uncharacterized protein</fullName>
    </submittedName>
</protein>
<dbReference type="EMBL" id="MU864378">
    <property type="protein sequence ID" value="KAK4189198.1"/>
    <property type="molecule type" value="Genomic_DNA"/>
</dbReference>
<gene>
    <name evidence="2" type="ORF">QBC35DRAFT_153491</name>
</gene>
<reference evidence="2" key="2">
    <citation type="submission" date="2023-05" db="EMBL/GenBank/DDBJ databases">
        <authorList>
            <consortium name="Lawrence Berkeley National Laboratory"/>
            <person name="Steindorff A."/>
            <person name="Hensen N."/>
            <person name="Bonometti L."/>
            <person name="Westerberg I."/>
            <person name="Brannstrom I.O."/>
            <person name="Guillou S."/>
            <person name="Cros-Aarteil S."/>
            <person name="Calhoun S."/>
            <person name="Haridas S."/>
            <person name="Kuo A."/>
            <person name="Mondo S."/>
            <person name="Pangilinan J."/>
            <person name="Riley R."/>
            <person name="Labutti K."/>
            <person name="Andreopoulos B."/>
            <person name="Lipzen A."/>
            <person name="Chen C."/>
            <person name="Yanf M."/>
            <person name="Daum C."/>
            <person name="Ng V."/>
            <person name="Clum A."/>
            <person name="Ohm R."/>
            <person name="Martin F."/>
            <person name="Silar P."/>
            <person name="Natvig D."/>
            <person name="Lalanne C."/>
            <person name="Gautier V."/>
            <person name="Ament-Velasquez S.L."/>
            <person name="Kruys A."/>
            <person name="Hutchinson M.I."/>
            <person name="Powell A.J."/>
            <person name="Barry K."/>
            <person name="Miller A.N."/>
            <person name="Grigoriev I.V."/>
            <person name="Debuchy R."/>
            <person name="Gladieux P."/>
            <person name="Thoren M.H."/>
            <person name="Johannesson H."/>
        </authorList>
    </citation>
    <scope>NUCLEOTIDE SEQUENCE</scope>
    <source>
        <strain evidence="2">PSN309</strain>
    </source>
</reference>
<proteinExistence type="predicted"/>
<dbReference type="AlphaFoldDB" id="A0AAN6WVL7"/>
<feature type="compositionally biased region" description="Basic residues" evidence="1">
    <location>
        <begin position="528"/>
        <end position="544"/>
    </location>
</feature>
<feature type="region of interest" description="Disordered" evidence="1">
    <location>
        <begin position="191"/>
        <end position="242"/>
    </location>
</feature>
<accession>A0AAN6WVL7</accession>
<organism evidence="2 3">
    <name type="scientific">Podospora australis</name>
    <dbReference type="NCBI Taxonomy" id="1536484"/>
    <lineage>
        <taxon>Eukaryota</taxon>
        <taxon>Fungi</taxon>
        <taxon>Dikarya</taxon>
        <taxon>Ascomycota</taxon>
        <taxon>Pezizomycotina</taxon>
        <taxon>Sordariomycetes</taxon>
        <taxon>Sordariomycetidae</taxon>
        <taxon>Sordariales</taxon>
        <taxon>Podosporaceae</taxon>
        <taxon>Podospora</taxon>
    </lineage>
</organism>
<feature type="region of interest" description="Disordered" evidence="1">
    <location>
        <begin position="1"/>
        <end position="70"/>
    </location>
</feature>
<dbReference type="Proteomes" id="UP001302126">
    <property type="component" value="Unassembled WGS sequence"/>
</dbReference>